<dbReference type="KEGG" id="aey:CDG81_04955"/>
<dbReference type="SUPFAM" id="SSF51905">
    <property type="entry name" value="FAD/NAD(P)-binding domain"/>
    <property type="match status" value="1"/>
</dbReference>
<dbReference type="AlphaFoldDB" id="A0A223RPG2"/>
<dbReference type="InterPro" id="IPR036188">
    <property type="entry name" value="FAD/NAD-bd_sf"/>
</dbReference>
<accession>A0A223RPG2</accession>
<dbReference type="Gene3D" id="3.50.50.60">
    <property type="entry name" value="FAD/NAD(P)-binding domain"/>
    <property type="match status" value="1"/>
</dbReference>
<protein>
    <recommendedName>
        <fullName evidence="3">FAD dependent oxidoreductase domain-containing protein</fullName>
    </recommendedName>
</protein>
<gene>
    <name evidence="1" type="ORF">CDG81_04955</name>
</gene>
<evidence type="ECO:0000313" key="2">
    <source>
        <dbReference type="Proteomes" id="UP000215043"/>
    </source>
</evidence>
<reference evidence="1 2" key="1">
    <citation type="submission" date="2017-08" db="EMBL/GenBank/DDBJ databases">
        <title>The complete genome sequence of moderately halophilic actinomycete Actinopolyspora erythraea YIM 90600, the producer of novel erythromycin, novel actinopolysporins A-C and tubercidin.</title>
        <authorList>
            <person name="Yin M."/>
            <person name="Tang S."/>
        </authorList>
    </citation>
    <scope>NUCLEOTIDE SEQUENCE [LARGE SCALE GENOMIC DNA]</scope>
    <source>
        <strain evidence="1 2">YIM 90600</strain>
    </source>
</reference>
<proteinExistence type="predicted"/>
<dbReference type="EMBL" id="CP022752">
    <property type="protein sequence ID" value="ASU77770.1"/>
    <property type="molecule type" value="Genomic_DNA"/>
</dbReference>
<name>A0A223RPG2_9ACTN</name>
<organism evidence="1 2">
    <name type="scientific">Actinopolyspora erythraea</name>
    <dbReference type="NCBI Taxonomy" id="414996"/>
    <lineage>
        <taxon>Bacteria</taxon>
        <taxon>Bacillati</taxon>
        <taxon>Actinomycetota</taxon>
        <taxon>Actinomycetes</taxon>
        <taxon>Actinopolysporales</taxon>
        <taxon>Actinopolysporaceae</taxon>
        <taxon>Actinopolyspora</taxon>
    </lineage>
</organism>
<sequence length="105" mass="11234">MSYLRGFGSAPRIEALHRAVNEGSRGNAGTDQCGLRARIAATGRECCPVPRDSMSVIDPAPDDEHLYVIATHSGVTLGPVLGEIAAREVLGTRHPLAEPFRPNRC</sequence>
<dbReference type="Proteomes" id="UP000215043">
    <property type="component" value="Chromosome"/>
</dbReference>
<evidence type="ECO:0008006" key="3">
    <source>
        <dbReference type="Google" id="ProtNLM"/>
    </source>
</evidence>
<evidence type="ECO:0000313" key="1">
    <source>
        <dbReference type="EMBL" id="ASU77770.1"/>
    </source>
</evidence>